<dbReference type="Proteomes" id="UP001165060">
    <property type="component" value="Unassembled WGS sequence"/>
</dbReference>
<accession>A0ABQ6M7J9</accession>
<sequence>MQGQIAGFCREYRLAAADCSRFARQTIEAVLEEEGLNEMNLPQRQFGSPTPEHPFVFLHHEKTAGSSLRRYIVQKALEMEQGFYVPCYDKDGTYWEDMRCYSFDLKNASALNGGEKGDLGVVAGHFDWDVWGGLDSFDGDVPPCLVMVRHPVDRAVSLYYERLYPREDFGGRKVNELEVEEWEWLLREFKGSAFSMYRDEGLCDTLCSTLLGRSLHRGVKPEDLQVEKIEMLKREGMDERKAMGHLDKCLVGLQDDWEGTKDMIWHWFPWLTFEDDVKVNTGMGKAAEKRQELRHEIRERLEGCNQCDMAVYEHAKERFALQKEFMRTKLS</sequence>
<dbReference type="SUPFAM" id="SSF52540">
    <property type="entry name" value="P-loop containing nucleoside triphosphate hydrolases"/>
    <property type="match status" value="1"/>
</dbReference>
<dbReference type="InterPro" id="IPR027417">
    <property type="entry name" value="P-loop_NTPase"/>
</dbReference>
<reference evidence="1 2" key="1">
    <citation type="journal article" date="2023" name="Commun. Biol.">
        <title>Genome analysis of Parmales, the sister group of diatoms, reveals the evolutionary specialization of diatoms from phago-mixotrophs to photoautotrophs.</title>
        <authorList>
            <person name="Ban H."/>
            <person name="Sato S."/>
            <person name="Yoshikawa S."/>
            <person name="Yamada K."/>
            <person name="Nakamura Y."/>
            <person name="Ichinomiya M."/>
            <person name="Sato N."/>
            <person name="Blanc-Mathieu R."/>
            <person name="Endo H."/>
            <person name="Kuwata A."/>
            <person name="Ogata H."/>
        </authorList>
    </citation>
    <scope>NUCLEOTIDE SEQUENCE [LARGE SCALE GENOMIC DNA]</scope>
</reference>
<evidence type="ECO:0008006" key="3">
    <source>
        <dbReference type="Google" id="ProtNLM"/>
    </source>
</evidence>
<comment type="caution">
    <text evidence="1">The sequence shown here is derived from an EMBL/GenBank/DDBJ whole genome shotgun (WGS) entry which is preliminary data.</text>
</comment>
<keyword evidence="2" id="KW-1185">Reference proteome</keyword>
<gene>
    <name evidence="1" type="ORF">TeGR_g3842</name>
</gene>
<evidence type="ECO:0000313" key="1">
    <source>
        <dbReference type="EMBL" id="GMI21106.1"/>
    </source>
</evidence>
<name>A0ABQ6M7J9_9STRA</name>
<proteinExistence type="predicted"/>
<dbReference type="Gene3D" id="3.40.50.300">
    <property type="entry name" value="P-loop containing nucleotide triphosphate hydrolases"/>
    <property type="match status" value="1"/>
</dbReference>
<protein>
    <recommendedName>
        <fullName evidence="3">Sulfotransferase</fullName>
    </recommendedName>
</protein>
<dbReference type="EMBL" id="BRYB01003814">
    <property type="protein sequence ID" value="GMI21106.1"/>
    <property type="molecule type" value="Genomic_DNA"/>
</dbReference>
<organism evidence="1 2">
    <name type="scientific">Tetraparma gracilis</name>
    <dbReference type="NCBI Taxonomy" id="2962635"/>
    <lineage>
        <taxon>Eukaryota</taxon>
        <taxon>Sar</taxon>
        <taxon>Stramenopiles</taxon>
        <taxon>Ochrophyta</taxon>
        <taxon>Bolidophyceae</taxon>
        <taxon>Parmales</taxon>
        <taxon>Triparmaceae</taxon>
        <taxon>Tetraparma</taxon>
    </lineage>
</organism>
<evidence type="ECO:0000313" key="2">
    <source>
        <dbReference type="Proteomes" id="UP001165060"/>
    </source>
</evidence>